<reference evidence="2 3" key="1">
    <citation type="submission" date="2019-10" db="EMBL/GenBank/DDBJ databases">
        <title>Description of Paenibacillus pedi sp. nov.</title>
        <authorList>
            <person name="Carlier A."/>
            <person name="Qi S."/>
        </authorList>
    </citation>
    <scope>NUCLEOTIDE SEQUENCE [LARGE SCALE GENOMIC DNA]</scope>
    <source>
        <strain evidence="2 3">LMG 31457</strain>
    </source>
</reference>
<keyword evidence="3" id="KW-1185">Reference proteome</keyword>
<comment type="caution">
    <text evidence="2">The sequence shown here is derived from an EMBL/GenBank/DDBJ whole genome shotgun (WGS) entry which is preliminary data.</text>
</comment>
<dbReference type="InterPro" id="IPR002575">
    <property type="entry name" value="Aminoglycoside_PTrfase"/>
</dbReference>
<gene>
    <name evidence="2" type="ORF">GC097_00730</name>
</gene>
<organism evidence="2 3">
    <name type="scientific">Paenibacillus planticolens</name>
    <dbReference type="NCBI Taxonomy" id="2654976"/>
    <lineage>
        <taxon>Bacteria</taxon>
        <taxon>Bacillati</taxon>
        <taxon>Bacillota</taxon>
        <taxon>Bacilli</taxon>
        <taxon>Bacillales</taxon>
        <taxon>Paenibacillaceae</taxon>
        <taxon>Paenibacillus</taxon>
    </lineage>
</organism>
<name>A0ABX1ZEN6_9BACL</name>
<protein>
    <submittedName>
        <fullName evidence="2">Phosphotransferase</fullName>
    </submittedName>
</protein>
<evidence type="ECO:0000313" key="3">
    <source>
        <dbReference type="Proteomes" id="UP000618579"/>
    </source>
</evidence>
<dbReference type="EMBL" id="WHNZ01000007">
    <property type="protein sequence ID" value="NOU98550.1"/>
    <property type="molecule type" value="Genomic_DNA"/>
</dbReference>
<dbReference type="Pfam" id="PF01636">
    <property type="entry name" value="APH"/>
    <property type="match status" value="1"/>
</dbReference>
<sequence>MLPINVHEIPNEIIDYLDSVKDIKFPRQGHTSDVGIVESAKWRFVLKRTRGERNCSWLSNEMHVLKYLSKTPLPIPNVYRFVEQREEGQSWALLQYFEGETLRQALPGVKNRNKKHEMIFEFGAFLAQIHSTPCPKEIKRDSVWLEEMLLKAESNLKHYSVDEAFGDPRYDLSLAIRPKPNAIETNSEIDAFFEGYGKKILNDREYKYFEDGLYAFF</sequence>
<evidence type="ECO:0000259" key="1">
    <source>
        <dbReference type="Pfam" id="PF01636"/>
    </source>
</evidence>
<dbReference type="InterPro" id="IPR051678">
    <property type="entry name" value="AGP_Transferase"/>
</dbReference>
<proteinExistence type="predicted"/>
<dbReference type="PANTHER" id="PTHR21310">
    <property type="entry name" value="AMINOGLYCOSIDE PHOSPHOTRANSFERASE-RELATED-RELATED"/>
    <property type="match status" value="1"/>
</dbReference>
<dbReference type="RefSeq" id="WP_171681438.1">
    <property type="nucleotide sequence ID" value="NZ_WHNZ01000007.1"/>
</dbReference>
<dbReference type="Proteomes" id="UP000618579">
    <property type="component" value="Unassembled WGS sequence"/>
</dbReference>
<dbReference type="SUPFAM" id="SSF56112">
    <property type="entry name" value="Protein kinase-like (PK-like)"/>
    <property type="match status" value="1"/>
</dbReference>
<accession>A0ABX1ZEN6</accession>
<dbReference type="InterPro" id="IPR011009">
    <property type="entry name" value="Kinase-like_dom_sf"/>
</dbReference>
<evidence type="ECO:0000313" key="2">
    <source>
        <dbReference type="EMBL" id="NOU98550.1"/>
    </source>
</evidence>
<feature type="domain" description="Aminoglycoside phosphotransferase" evidence="1">
    <location>
        <begin position="23"/>
        <end position="167"/>
    </location>
</feature>